<feature type="compositionally biased region" description="Polar residues" evidence="1">
    <location>
        <begin position="48"/>
        <end position="70"/>
    </location>
</feature>
<dbReference type="AlphaFoldDB" id="A0A2I2FWU1"/>
<evidence type="ECO:0000313" key="3">
    <source>
        <dbReference type="Proteomes" id="UP000234275"/>
    </source>
</evidence>
<evidence type="ECO:0000256" key="1">
    <source>
        <dbReference type="SAM" id="MobiDB-lite"/>
    </source>
</evidence>
<dbReference type="STRING" id="1392250.A0A2I2FWU1"/>
<dbReference type="Proteomes" id="UP000234275">
    <property type="component" value="Unassembled WGS sequence"/>
</dbReference>
<gene>
    <name evidence="2" type="ORF">P170DRAFT_479636</name>
</gene>
<dbReference type="VEuPathDB" id="FungiDB:P170DRAFT_479636"/>
<dbReference type="OrthoDB" id="6130531at2759"/>
<evidence type="ECO:0000313" key="2">
    <source>
        <dbReference type="EMBL" id="PLB45109.1"/>
    </source>
</evidence>
<sequence>MVIAQYIQLGREFVEFLQLASTPYASAIQAGLAMTADDSISRRPHAGQATTTPTPRRQSTGLPYGNSSWGGTIMQDPTDRGLFHLFTSQFNHGCGLSGWRPHSFIIRAEDIAAFKAPT</sequence>
<dbReference type="EMBL" id="MSFO01000008">
    <property type="protein sequence ID" value="PLB45109.1"/>
    <property type="molecule type" value="Genomic_DNA"/>
</dbReference>
<feature type="region of interest" description="Disordered" evidence="1">
    <location>
        <begin position="39"/>
        <end position="70"/>
    </location>
</feature>
<comment type="caution">
    <text evidence="2">The sequence shown here is derived from an EMBL/GenBank/DDBJ whole genome shotgun (WGS) entry which is preliminary data.</text>
</comment>
<reference evidence="2 3" key="1">
    <citation type="submission" date="2016-12" db="EMBL/GenBank/DDBJ databases">
        <title>The genomes of Aspergillus section Nigri reveals drivers in fungal speciation.</title>
        <authorList>
            <consortium name="DOE Joint Genome Institute"/>
            <person name="Vesth T.C."/>
            <person name="Nybo J."/>
            <person name="Theobald S."/>
            <person name="Brandl J."/>
            <person name="Frisvad J.C."/>
            <person name="Nielsen K.F."/>
            <person name="Lyhne E.K."/>
            <person name="Kogle M.E."/>
            <person name="Kuo A."/>
            <person name="Riley R."/>
            <person name="Clum A."/>
            <person name="Nolan M."/>
            <person name="Lipzen A."/>
            <person name="Salamov A."/>
            <person name="Henrissat B."/>
            <person name="Wiebenga A."/>
            <person name="De Vries R.P."/>
            <person name="Grigoriev I.V."/>
            <person name="Mortensen U.H."/>
            <person name="Andersen M.R."/>
            <person name="Baker S.E."/>
        </authorList>
    </citation>
    <scope>NUCLEOTIDE SEQUENCE [LARGE SCALE GENOMIC DNA]</scope>
    <source>
        <strain evidence="2 3">IBT 23096</strain>
    </source>
</reference>
<accession>A0A2I2FWU1</accession>
<protein>
    <submittedName>
        <fullName evidence="2">Uncharacterized protein</fullName>
    </submittedName>
</protein>
<proteinExistence type="predicted"/>
<dbReference type="GeneID" id="36561399"/>
<name>A0A2I2FWU1_9EURO</name>
<organism evidence="2 3">
    <name type="scientific">Aspergillus steynii IBT 23096</name>
    <dbReference type="NCBI Taxonomy" id="1392250"/>
    <lineage>
        <taxon>Eukaryota</taxon>
        <taxon>Fungi</taxon>
        <taxon>Dikarya</taxon>
        <taxon>Ascomycota</taxon>
        <taxon>Pezizomycotina</taxon>
        <taxon>Eurotiomycetes</taxon>
        <taxon>Eurotiomycetidae</taxon>
        <taxon>Eurotiales</taxon>
        <taxon>Aspergillaceae</taxon>
        <taxon>Aspergillus</taxon>
        <taxon>Aspergillus subgen. Circumdati</taxon>
    </lineage>
</organism>
<keyword evidence="3" id="KW-1185">Reference proteome</keyword>
<dbReference type="RefSeq" id="XP_024700411.1">
    <property type="nucleotide sequence ID" value="XM_024853701.1"/>
</dbReference>